<name>A0A7T3FVA7_9EURY</name>
<gene>
    <name evidence="8" type="ORF">I7X12_11485</name>
</gene>
<dbReference type="Proteomes" id="UP000595001">
    <property type="component" value="Chromosome"/>
</dbReference>
<dbReference type="OrthoDB" id="147588at2157"/>
<dbReference type="InterPro" id="IPR029060">
    <property type="entry name" value="PIN-like_dom_sf"/>
</dbReference>
<feature type="domain" description="PIN" evidence="7">
    <location>
        <begin position="4"/>
        <end position="117"/>
    </location>
</feature>
<evidence type="ECO:0000256" key="5">
    <source>
        <dbReference type="ARBA" id="ARBA00022842"/>
    </source>
</evidence>
<evidence type="ECO:0000256" key="3">
    <source>
        <dbReference type="ARBA" id="ARBA00022723"/>
    </source>
</evidence>
<protein>
    <submittedName>
        <fullName evidence="8">PIN domain-containing protein</fullName>
    </submittedName>
</protein>
<dbReference type="SUPFAM" id="SSF88723">
    <property type="entry name" value="PIN domain-like"/>
    <property type="match status" value="1"/>
</dbReference>
<evidence type="ECO:0000313" key="9">
    <source>
        <dbReference type="Proteomes" id="UP000595001"/>
    </source>
</evidence>
<evidence type="ECO:0000313" key="8">
    <source>
        <dbReference type="EMBL" id="QPV61390.1"/>
    </source>
</evidence>
<dbReference type="InterPro" id="IPR002716">
    <property type="entry name" value="PIN_dom"/>
</dbReference>
<evidence type="ECO:0000256" key="2">
    <source>
        <dbReference type="ARBA" id="ARBA00022722"/>
    </source>
</evidence>
<evidence type="ECO:0000256" key="6">
    <source>
        <dbReference type="ARBA" id="ARBA00038093"/>
    </source>
</evidence>
<evidence type="ECO:0000259" key="7">
    <source>
        <dbReference type="Pfam" id="PF01850"/>
    </source>
</evidence>
<organism evidence="8 9">
    <name type="scientific">Halosimplex litoreum</name>
    <dbReference type="NCBI Taxonomy" id="1198301"/>
    <lineage>
        <taxon>Archaea</taxon>
        <taxon>Methanobacteriati</taxon>
        <taxon>Methanobacteriota</taxon>
        <taxon>Stenosarchaea group</taxon>
        <taxon>Halobacteria</taxon>
        <taxon>Halobacteriales</taxon>
        <taxon>Haloarculaceae</taxon>
        <taxon>Halosimplex</taxon>
    </lineage>
</organism>
<keyword evidence="5" id="KW-0460">Magnesium</keyword>
<reference evidence="8 9" key="1">
    <citation type="submission" date="2020-12" db="EMBL/GenBank/DDBJ databases">
        <title>Halosimplex halophilum sp. nov. and Halosimplex salinum sp. nov., two new members of the genus Halosimplex.</title>
        <authorList>
            <person name="Cui H.L."/>
        </authorList>
    </citation>
    <scope>NUCLEOTIDE SEQUENCE [LARGE SCALE GENOMIC DNA]</scope>
    <source>
        <strain evidence="8 9">YGH94</strain>
    </source>
</reference>
<keyword evidence="3" id="KW-0479">Metal-binding</keyword>
<dbReference type="GO" id="GO:0046872">
    <property type="term" value="F:metal ion binding"/>
    <property type="evidence" value="ECO:0007669"/>
    <property type="project" value="UniProtKB-KW"/>
</dbReference>
<dbReference type="AlphaFoldDB" id="A0A7T3FVA7"/>
<keyword evidence="4" id="KW-0378">Hydrolase</keyword>
<dbReference type="PANTHER" id="PTHR33653:SF1">
    <property type="entry name" value="RIBONUCLEASE VAPC2"/>
    <property type="match status" value="1"/>
</dbReference>
<dbReference type="Gene3D" id="3.40.50.1010">
    <property type="entry name" value="5'-nuclease"/>
    <property type="match status" value="1"/>
</dbReference>
<keyword evidence="2" id="KW-0540">Nuclease</keyword>
<comment type="similarity">
    <text evidence="6">Belongs to the PINc/VapC protein family.</text>
</comment>
<dbReference type="InterPro" id="IPR050556">
    <property type="entry name" value="Type_II_TA_system_RNase"/>
</dbReference>
<dbReference type="RefSeq" id="WP_198060222.1">
    <property type="nucleotide sequence ID" value="NZ_CP065856.1"/>
</dbReference>
<sequence length="130" mass="14152">MTVYDSSVLIHYLDGETGAVDYVEHHQNRRAVAPQLVLFEVYQGELFKSGPPDFDAVDDALGWLSVVEKSSGIARAAAELQGELRDRGELLAARDAFIVGTARQLGEPLAVADSDFDVDGIDELLDVDFV</sequence>
<dbReference type="KEGG" id="hlt:I7X12_11485"/>
<accession>A0A7T3FVA7</accession>
<keyword evidence="9" id="KW-1185">Reference proteome</keyword>
<dbReference type="Pfam" id="PF01850">
    <property type="entry name" value="PIN"/>
    <property type="match status" value="1"/>
</dbReference>
<proteinExistence type="inferred from homology"/>
<evidence type="ECO:0000256" key="1">
    <source>
        <dbReference type="ARBA" id="ARBA00001946"/>
    </source>
</evidence>
<comment type="cofactor">
    <cofactor evidence="1">
        <name>Mg(2+)</name>
        <dbReference type="ChEBI" id="CHEBI:18420"/>
    </cofactor>
</comment>
<dbReference type="PANTHER" id="PTHR33653">
    <property type="entry name" value="RIBONUCLEASE VAPC2"/>
    <property type="match status" value="1"/>
</dbReference>
<evidence type="ECO:0000256" key="4">
    <source>
        <dbReference type="ARBA" id="ARBA00022801"/>
    </source>
</evidence>
<dbReference type="GO" id="GO:0016787">
    <property type="term" value="F:hydrolase activity"/>
    <property type="evidence" value="ECO:0007669"/>
    <property type="project" value="UniProtKB-KW"/>
</dbReference>
<dbReference type="GeneID" id="60589124"/>
<dbReference type="EMBL" id="CP065856">
    <property type="protein sequence ID" value="QPV61390.1"/>
    <property type="molecule type" value="Genomic_DNA"/>
</dbReference>
<dbReference type="GO" id="GO:0004518">
    <property type="term" value="F:nuclease activity"/>
    <property type="evidence" value="ECO:0007669"/>
    <property type="project" value="UniProtKB-KW"/>
</dbReference>